<feature type="non-terminal residue" evidence="1">
    <location>
        <position position="44"/>
    </location>
</feature>
<dbReference type="AlphaFoldDB" id="A0A1I2YH65"/>
<gene>
    <name evidence="1" type="ORF">SAMN02787118_1792</name>
</gene>
<evidence type="ECO:0000313" key="2">
    <source>
        <dbReference type="Proteomes" id="UP000181942"/>
    </source>
</evidence>
<protein>
    <submittedName>
        <fullName evidence="1">Uncharacterized protein</fullName>
    </submittedName>
</protein>
<name>A0A1I2YH65_9ACTN</name>
<reference evidence="1 2" key="1">
    <citation type="submission" date="2016-10" db="EMBL/GenBank/DDBJ databases">
        <authorList>
            <person name="de Groot N.N."/>
        </authorList>
    </citation>
    <scope>NUCLEOTIDE SEQUENCE [LARGE SCALE GENOMIC DNA]</scope>
    <source>
        <strain evidence="1 2">OK461</strain>
    </source>
</reference>
<proteinExistence type="predicted"/>
<dbReference type="EMBL" id="FONR01000079">
    <property type="protein sequence ID" value="SFH24974.1"/>
    <property type="molecule type" value="Genomic_DNA"/>
</dbReference>
<accession>A0A1I2YH65</accession>
<evidence type="ECO:0000313" key="1">
    <source>
        <dbReference type="EMBL" id="SFH24974.1"/>
    </source>
</evidence>
<sequence>MQHQEELHELLARAGLTVVEDVRPGSLFPPEAGWRIARGIAAPD</sequence>
<dbReference type="Proteomes" id="UP000181942">
    <property type="component" value="Unassembled WGS sequence"/>
</dbReference>
<organism evidence="1 2">
    <name type="scientific">Streptomyces mirabilis</name>
    <dbReference type="NCBI Taxonomy" id="68239"/>
    <lineage>
        <taxon>Bacteria</taxon>
        <taxon>Bacillati</taxon>
        <taxon>Actinomycetota</taxon>
        <taxon>Actinomycetes</taxon>
        <taxon>Kitasatosporales</taxon>
        <taxon>Streptomycetaceae</taxon>
        <taxon>Streptomyces</taxon>
    </lineage>
</organism>